<keyword evidence="2" id="KW-1185">Reference proteome</keyword>
<organism evidence="1 2">
    <name type="scientific">Linderina macrospora</name>
    <dbReference type="NCBI Taxonomy" id="4868"/>
    <lineage>
        <taxon>Eukaryota</taxon>
        <taxon>Fungi</taxon>
        <taxon>Fungi incertae sedis</taxon>
        <taxon>Zoopagomycota</taxon>
        <taxon>Kickxellomycotina</taxon>
        <taxon>Kickxellomycetes</taxon>
        <taxon>Kickxellales</taxon>
        <taxon>Kickxellaceae</taxon>
        <taxon>Linderina</taxon>
    </lineage>
</organism>
<accession>A0ACC1J4V4</accession>
<proteinExistence type="predicted"/>
<gene>
    <name evidence="1" type="primary">UTP10_1</name>
    <name evidence="1" type="ORF">FBU59_004767</name>
</gene>
<dbReference type="Proteomes" id="UP001150603">
    <property type="component" value="Unassembled WGS sequence"/>
</dbReference>
<evidence type="ECO:0000313" key="1">
    <source>
        <dbReference type="EMBL" id="KAJ1937376.1"/>
    </source>
</evidence>
<name>A0ACC1J4V4_9FUNG</name>
<dbReference type="EMBL" id="JANBPW010003541">
    <property type="protein sequence ID" value="KAJ1937376.1"/>
    <property type="molecule type" value="Genomic_DNA"/>
</dbReference>
<comment type="caution">
    <text evidence="1">The sequence shown here is derived from an EMBL/GenBank/DDBJ whole genome shotgun (WGS) entry which is preliminary data.</text>
</comment>
<feature type="non-terminal residue" evidence="1">
    <location>
        <position position="490"/>
    </location>
</feature>
<reference evidence="1" key="1">
    <citation type="submission" date="2022-07" db="EMBL/GenBank/DDBJ databases">
        <title>Phylogenomic reconstructions and comparative analyses of Kickxellomycotina fungi.</title>
        <authorList>
            <person name="Reynolds N.K."/>
            <person name="Stajich J.E."/>
            <person name="Barry K."/>
            <person name="Grigoriev I.V."/>
            <person name="Crous P."/>
            <person name="Smith M.E."/>
        </authorList>
    </citation>
    <scope>NUCLEOTIDE SEQUENCE</scope>
    <source>
        <strain evidence="1">NRRL 5244</strain>
    </source>
</reference>
<protein>
    <submittedName>
        <fullName evidence="1">SnoRNA-binding rRNA-processing protein utp10</fullName>
    </submittedName>
</protein>
<evidence type="ECO:0000313" key="2">
    <source>
        <dbReference type="Proteomes" id="UP001150603"/>
    </source>
</evidence>
<sequence length="490" mass="54526">MATSLASQLQKMRAIDRAITTEKAQRIRASFLFEGGQAANIDNQTVFDIGRDGLNELRRINRRFDVYATTLFSEAVKDLDRVLQTKEENKKLDESIRSFLFQLAPHFLTKPAGKALEWLIRRFRIQEFNAKDILAAFFAYHETKAFLTLLTIITFDTSDMDLFGFLVTQRKARRLLDRATLMAQCLRDRSLMAFICDGVFNATRLGFDYPGLHSFYAMLMSQYIGQLPVVEDSTVWFVVPYVIKGLDVDNKDAQLASYLVLGSLASRITFKADALEKTLCAVAQSPMDVRAMTMCLIQLLQTQATAIDSQLSLRFLGLLSAHKDFTRVLGALAASFDIELFMQPLVSSLAHFSFEDAAASAFLSELIPALPTRIAPLLCEKLVKELLTREGESQNALEILDLLQLRYMQQLEDAIGAASNQISQDGGLSEQQREAMLKKLYGLKMRSGAGKAGVSGVLPLKETATTLFLSMNHADSGIRLVAAKALGDIV</sequence>